<keyword evidence="3" id="KW-0804">Transcription</keyword>
<feature type="domain" description="HTH lacI-type" evidence="4">
    <location>
        <begin position="19"/>
        <end position="73"/>
    </location>
</feature>
<keyword evidence="1" id="KW-0805">Transcription regulation</keyword>
<dbReference type="SUPFAM" id="SSF47413">
    <property type="entry name" value="lambda repressor-like DNA-binding domains"/>
    <property type="match status" value="1"/>
</dbReference>
<evidence type="ECO:0000256" key="2">
    <source>
        <dbReference type="ARBA" id="ARBA00023125"/>
    </source>
</evidence>
<dbReference type="PANTHER" id="PTHR30146">
    <property type="entry name" value="LACI-RELATED TRANSCRIPTIONAL REPRESSOR"/>
    <property type="match status" value="1"/>
</dbReference>
<evidence type="ECO:0000313" key="6">
    <source>
        <dbReference type="Proteomes" id="UP001237448"/>
    </source>
</evidence>
<sequence>MRRKRFASSENAPGGAPVVTMSDVAMHAGVSAQTVSRVVGRPELVAEATRIKVQEAIRALNYIPNEAARNLASKSSRVVAVIIPTLSSSVFAAQVKGIIDLLEPRGISVVIGNSEYSMLREEQIIQTLLERRPLGFILTGLQHSPRATDLLRQSGIPVVETWDTDSRPLDLAAGFSNIAAGHEVGSLLVARGSRNVAFVGGSAKQDARANGRFVGMAQALAEAGLPPAFRVELLLPMSSQDGIRGLDEVLQRAPMTDAIFFSADMLALAALLECNRRGVRVPEQLAICGFGDYDLAALVTPALTTVKIQPDEMGMKAAELLLARLDGAPDRQKSVVLRPQLIRRGSA</sequence>
<dbReference type="CDD" id="cd01575">
    <property type="entry name" value="PBP1_GntR"/>
    <property type="match status" value="1"/>
</dbReference>
<dbReference type="EMBL" id="JAUSVK010000001">
    <property type="protein sequence ID" value="MDQ0393084.1"/>
    <property type="molecule type" value="Genomic_DNA"/>
</dbReference>
<gene>
    <name evidence="5" type="ORF">J3R73_002876</name>
</gene>
<evidence type="ECO:0000256" key="1">
    <source>
        <dbReference type="ARBA" id="ARBA00023015"/>
    </source>
</evidence>
<accession>A0ABU0FEP5</accession>
<dbReference type="PANTHER" id="PTHR30146:SF33">
    <property type="entry name" value="TRANSCRIPTIONAL REGULATOR"/>
    <property type="match status" value="1"/>
</dbReference>
<reference evidence="5 6" key="1">
    <citation type="submission" date="2023-07" db="EMBL/GenBank/DDBJ databases">
        <title>Genomic Encyclopedia of Type Strains, Phase IV (KMG-IV): sequencing the most valuable type-strain genomes for metagenomic binning, comparative biology and taxonomic classification.</title>
        <authorList>
            <person name="Goeker M."/>
        </authorList>
    </citation>
    <scope>NUCLEOTIDE SEQUENCE [LARGE SCALE GENOMIC DNA]</scope>
    <source>
        <strain evidence="5 6">DSM 5896</strain>
    </source>
</reference>
<evidence type="ECO:0000259" key="4">
    <source>
        <dbReference type="PROSITE" id="PS50932"/>
    </source>
</evidence>
<dbReference type="CDD" id="cd01392">
    <property type="entry name" value="HTH_LacI"/>
    <property type="match status" value="1"/>
</dbReference>
<dbReference type="Proteomes" id="UP001237448">
    <property type="component" value="Unassembled WGS sequence"/>
</dbReference>
<dbReference type="Pfam" id="PF13377">
    <property type="entry name" value="Peripla_BP_3"/>
    <property type="match status" value="1"/>
</dbReference>
<proteinExistence type="predicted"/>
<dbReference type="RefSeq" id="WP_307427879.1">
    <property type="nucleotide sequence ID" value="NZ_JAUSVK010000001.1"/>
</dbReference>
<dbReference type="InterPro" id="IPR000843">
    <property type="entry name" value="HTH_LacI"/>
</dbReference>
<dbReference type="InterPro" id="IPR010982">
    <property type="entry name" value="Lambda_DNA-bd_dom_sf"/>
</dbReference>
<dbReference type="PROSITE" id="PS00356">
    <property type="entry name" value="HTH_LACI_1"/>
    <property type="match status" value="1"/>
</dbReference>
<organism evidence="5 6">
    <name type="scientific">Labrys monachus</name>
    <dbReference type="NCBI Taxonomy" id="217067"/>
    <lineage>
        <taxon>Bacteria</taxon>
        <taxon>Pseudomonadati</taxon>
        <taxon>Pseudomonadota</taxon>
        <taxon>Alphaproteobacteria</taxon>
        <taxon>Hyphomicrobiales</taxon>
        <taxon>Xanthobacteraceae</taxon>
        <taxon>Labrys</taxon>
    </lineage>
</organism>
<protein>
    <submittedName>
        <fullName evidence="5">LacI family gluconate utilization system Gnt-I transcriptional repressor</fullName>
    </submittedName>
</protein>
<dbReference type="SUPFAM" id="SSF53822">
    <property type="entry name" value="Periplasmic binding protein-like I"/>
    <property type="match status" value="1"/>
</dbReference>
<dbReference type="Pfam" id="PF00356">
    <property type="entry name" value="LacI"/>
    <property type="match status" value="1"/>
</dbReference>
<comment type="caution">
    <text evidence="5">The sequence shown here is derived from an EMBL/GenBank/DDBJ whole genome shotgun (WGS) entry which is preliminary data.</text>
</comment>
<evidence type="ECO:0000256" key="3">
    <source>
        <dbReference type="ARBA" id="ARBA00023163"/>
    </source>
</evidence>
<name>A0ABU0FEP5_9HYPH</name>
<dbReference type="Gene3D" id="3.40.50.2300">
    <property type="match status" value="2"/>
</dbReference>
<keyword evidence="6" id="KW-1185">Reference proteome</keyword>
<dbReference type="InterPro" id="IPR046335">
    <property type="entry name" value="LacI/GalR-like_sensor"/>
</dbReference>
<dbReference type="Gene3D" id="1.10.260.40">
    <property type="entry name" value="lambda repressor-like DNA-binding domains"/>
    <property type="match status" value="1"/>
</dbReference>
<keyword evidence="2" id="KW-0238">DNA-binding</keyword>
<dbReference type="SMART" id="SM00354">
    <property type="entry name" value="HTH_LACI"/>
    <property type="match status" value="1"/>
</dbReference>
<dbReference type="PROSITE" id="PS50932">
    <property type="entry name" value="HTH_LACI_2"/>
    <property type="match status" value="1"/>
</dbReference>
<evidence type="ECO:0000313" key="5">
    <source>
        <dbReference type="EMBL" id="MDQ0393084.1"/>
    </source>
</evidence>
<dbReference type="InterPro" id="IPR028082">
    <property type="entry name" value="Peripla_BP_I"/>
</dbReference>